<dbReference type="SUPFAM" id="SSF52091">
    <property type="entry name" value="SpoIIaa-like"/>
    <property type="match status" value="1"/>
</dbReference>
<dbReference type="eggNOG" id="KOG0236">
    <property type="taxonomic scope" value="Eukaryota"/>
</dbReference>
<dbReference type="Pfam" id="PF00916">
    <property type="entry name" value="Sulfate_transp"/>
    <property type="match status" value="1"/>
</dbReference>
<feature type="transmembrane region" description="Helical" evidence="5">
    <location>
        <begin position="87"/>
        <end position="112"/>
    </location>
</feature>
<comment type="subcellular location">
    <subcellularLocation>
        <location evidence="1">Membrane</location>
        <topology evidence="1">Multi-pass membrane protein</topology>
    </subcellularLocation>
</comment>
<dbReference type="AlphaFoldDB" id="A0A1I8MWS4"/>
<accession>A0A1I8MWS4</accession>
<feature type="transmembrane region" description="Helical" evidence="5">
    <location>
        <begin position="275"/>
        <end position="299"/>
    </location>
</feature>
<organism evidence="7">
    <name type="scientific">Musca domestica</name>
    <name type="common">House fly</name>
    <dbReference type="NCBI Taxonomy" id="7370"/>
    <lineage>
        <taxon>Eukaryota</taxon>
        <taxon>Metazoa</taxon>
        <taxon>Ecdysozoa</taxon>
        <taxon>Arthropoda</taxon>
        <taxon>Hexapoda</taxon>
        <taxon>Insecta</taxon>
        <taxon>Pterygota</taxon>
        <taxon>Neoptera</taxon>
        <taxon>Endopterygota</taxon>
        <taxon>Diptera</taxon>
        <taxon>Brachycera</taxon>
        <taxon>Muscomorpha</taxon>
        <taxon>Muscoidea</taxon>
        <taxon>Muscidae</taxon>
        <taxon>Musca</taxon>
    </lineage>
</organism>
<dbReference type="InterPro" id="IPR011547">
    <property type="entry name" value="SLC26A/SulP_dom"/>
</dbReference>
<dbReference type="GO" id="GO:0016020">
    <property type="term" value="C:membrane"/>
    <property type="evidence" value="ECO:0007669"/>
    <property type="project" value="UniProtKB-SubCell"/>
</dbReference>
<dbReference type="Gene3D" id="3.30.750.24">
    <property type="entry name" value="STAS domain"/>
    <property type="match status" value="1"/>
</dbReference>
<evidence type="ECO:0000256" key="5">
    <source>
        <dbReference type="SAM" id="Phobius"/>
    </source>
</evidence>
<feature type="transmembrane region" description="Helical" evidence="5">
    <location>
        <begin position="453"/>
        <end position="470"/>
    </location>
</feature>
<feature type="transmembrane region" description="Helical" evidence="5">
    <location>
        <begin position="160"/>
        <end position="181"/>
    </location>
</feature>
<dbReference type="InterPro" id="IPR027469">
    <property type="entry name" value="Cation_efflux_TMD_sf"/>
</dbReference>
<name>A0A1I8MWS4_MUSDO</name>
<evidence type="ECO:0000256" key="2">
    <source>
        <dbReference type="ARBA" id="ARBA00022692"/>
    </source>
</evidence>
<dbReference type="InterPro" id="IPR036513">
    <property type="entry name" value="STAS_dom_sf"/>
</dbReference>
<dbReference type="VEuPathDB" id="VectorBase:MDOMA2_013289"/>
<feature type="transmembrane region" description="Helical" evidence="5">
    <location>
        <begin position="124"/>
        <end position="148"/>
    </location>
</feature>
<dbReference type="GeneID" id="101898664"/>
<dbReference type="GO" id="GO:0055085">
    <property type="term" value="P:transmembrane transport"/>
    <property type="evidence" value="ECO:0007669"/>
    <property type="project" value="InterPro"/>
</dbReference>
<dbReference type="PANTHER" id="PTHR11814">
    <property type="entry name" value="SULFATE TRANSPORTER"/>
    <property type="match status" value="1"/>
</dbReference>
<dbReference type="Proteomes" id="UP001652621">
    <property type="component" value="Unplaced"/>
</dbReference>
<dbReference type="SUPFAM" id="SSF161111">
    <property type="entry name" value="Cation efflux protein transmembrane domain-like"/>
    <property type="match status" value="1"/>
</dbReference>
<evidence type="ECO:0000256" key="4">
    <source>
        <dbReference type="ARBA" id="ARBA00023136"/>
    </source>
</evidence>
<evidence type="ECO:0000313" key="9">
    <source>
        <dbReference type="RefSeq" id="XP_005183835.1"/>
    </source>
</evidence>
<evidence type="ECO:0000256" key="1">
    <source>
        <dbReference type="ARBA" id="ARBA00004141"/>
    </source>
</evidence>
<feature type="domain" description="SLC26A/SulP transporter" evidence="6">
    <location>
        <begin position="83"/>
        <end position="484"/>
    </location>
</feature>
<gene>
    <name evidence="7" type="primary">101898664</name>
    <name evidence="9" type="synonym">LOC101898664</name>
</gene>
<dbReference type="KEGG" id="mde:101898664"/>
<evidence type="ECO:0000313" key="7">
    <source>
        <dbReference type="EnsemblMetazoa" id="MDOA009235-PA"/>
    </source>
</evidence>
<evidence type="ECO:0000313" key="8">
    <source>
        <dbReference type="Proteomes" id="UP001652621"/>
    </source>
</evidence>
<reference evidence="7" key="1">
    <citation type="submission" date="2020-05" db="UniProtKB">
        <authorList>
            <consortium name="EnsemblMetazoa"/>
        </authorList>
    </citation>
    <scope>IDENTIFICATION</scope>
    <source>
        <strain evidence="7">Aabys</strain>
    </source>
</reference>
<dbReference type="InterPro" id="IPR001902">
    <property type="entry name" value="SLC26A/SulP_fam"/>
</dbReference>
<dbReference type="STRING" id="7370.A0A1I8MWS4"/>
<evidence type="ECO:0000259" key="6">
    <source>
        <dbReference type="Pfam" id="PF00916"/>
    </source>
</evidence>
<protein>
    <submittedName>
        <fullName evidence="9">Sodium-independent sulfate anion transporter isoform X1</fullName>
    </submittedName>
</protein>
<feature type="transmembrane region" description="Helical" evidence="5">
    <location>
        <begin position="237"/>
        <end position="254"/>
    </location>
</feature>
<keyword evidence="8" id="KW-1185">Reference proteome</keyword>
<reference evidence="9" key="2">
    <citation type="submission" date="2025-04" db="UniProtKB">
        <authorList>
            <consortium name="RefSeq"/>
        </authorList>
    </citation>
    <scope>IDENTIFICATION</scope>
    <source>
        <strain evidence="9">Aabys</strain>
    </source>
</reference>
<keyword evidence="4 5" id="KW-0472">Membrane</keyword>
<dbReference type="EnsemblMetazoa" id="MDOA009235-RA">
    <property type="protein sequence ID" value="MDOA009235-PA"/>
    <property type="gene ID" value="MDOA009235"/>
</dbReference>
<sequence length="650" mass="71902">MNTGRLDNAIDFNNVMMTDHQTVHHSRQSLADFSNSPHNESQRELLTNSKECRMFLDKVFSGKNLKRHMPIFQWLPVYNKADFIGDLIAGITVSLAAIPLALAFAGIAGLPTEFALYSSFMGNIIYTIFGSCKDNIVGSTAIASLLTLQVCHGNWQKSILFTLLSGLIELIMGLTRMGFIIDFVSGPVNAGFTSAVALIIFTSQIKNILVVKANGNSFLQNWISIIKDIHNFRTSDTILGIGSIIVLVILRYIGNIKLKAKENGDLSRIQKIGNTIFWFLGVSRNALLVFVTATIVGYLEHMGKSYVQLTGYIPSGFPPVEFPALSIVNGNGSYVSETELEENTQSFWMLLQEFGSGLVVIPLISLLETIAVCRTFANGKPVDTNQELITLGLANITNSFVRGYRINGGLARGSVNTASGGRTQFVNVYVSVIVILALLYLAEYFYYIPKATLAAIIIAAVLFQLQYQTIKPMWRSKKSDLFIGLLAFAACLVGPLSVGVFVAIAINILYILYQSARPEINVDLVKTSSGKQFLKITPDRCLIFPSVEFVRNKIVKSGQKYTIPVVFDCTFIYAADFTTAKAIELIIQDFNSRNQKLIFFNLRPRLLKVFKTLKSPFIMCYSLNCIEKLLDDQSNGTFANGVSVHEVTEL</sequence>
<feature type="transmembrane region" description="Helical" evidence="5">
    <location>
        <begin position="426"/>
        <end position="447"/>
    </location>
</feature>
<dbReference type="RefSeq" id="XP_005183835.1">
    <property type="nucleotide sequence ID" value="XM_005183778.3"/>
</dbReference>
<keyword evidence="3 5" id="KW-1133">Transmembrane helix</keyword>
<feature type="transmembrane region" description="Helical" evidence="5">
    <location>
        <begin position="482"/>
        <end position="513"/>
    </location>
</feature>
<feature type="transmembrane region" description="Helical" evidence="5">
    <location>
        <begin position="354"/>
        <end position="373"/>
    </location>
</feature>
<dbReference type="OrthoDB" id="288203at2759"/>
<dbReference type="VEuPathDB" id="VectorBase:MDOA009235"/>
<evidence type="ECO:0000256" key="3">
    <source>
        <dbReference type="ARBA" id="ARBA00022989"/>
    </source>
</evidence>
<dbReference type="CDD" id="cd07042">
    <property type="entry name" value="STAS_SulP_like_sulfate_transporter"/>
    <property type="match status" value="1"/>
</dbReference>
<keyword evidence="2 5" id="KW-0812">Transmembrane</keyword>
<proteinExistence type="predicted"/>